<dbReference type="Pfam" id="PF03372">
    <property type="entry name" value="Exo_endo_phos"/>
    <property type="match status" value="1"/>
</dbReference>
<keyword evidence="4" id="KW-1185">Reference proteome</keyword>
<organism evidence="3 4">
    <name type="scientific">Phytophthora lilii</name>
    <dbReference type="NCBI Taxonomy" id="2077276"/>
    <lineage>
        <taxon>Eukaryota</taxon>
        <taxon>Sar</taxon>
        <taxon>Stramenopiles</taxon>
        <taxon>Oomycota</taxon>
        <taxon>Peronosporomycetes</taxon>
        <taxon>Peronosporales</taxon>
        <taxon>Peronosporaceae</taxon>
        <taxon>Phytophthora</taxon>
    </lineage>
</organism>
<dbReference type="AlphaFoldDB" id="A0A9W6TYL2"/>
<evidence type="ECO:0000313" key="4">
    <source>
        <dbReference type="Proteomes" id="UP001165083"/>
    </source>
</evidence>
<protein>
    <submittedName>
        <fullName evidence="3">Unnamed protein product</fullName>
    </submittedName>
</protein>
<dbReference type="InterPro" id="IPR019236">
    <property type="entry name" value="APP1_cat"/>
</dbReference>
<dbReference type="Gene3D" id="3.60.10.10">
    <property type="entry name" value="Endonuclease/exonuclease/phosphatase"/>
    <property type="match status" value="1"/>
</dbReference>
<sequence length="774" mass="86294">MLTGLLALYDFRKDKFELKEFEAVNFHDPHDRVAVLALLKMRHFAQFVLVGCTHLWWNAKYVAHFFSDLIPVMKTVQGLTRTCFLANRKVDHQMSEVFELEEEVIRMSSDVKDKYERDLAGTVTGQSSVPIVLCGDFNNSPESPIYEYMENSFMQKPNLEGVSEAFRSAYAFYKPNALASALEHSEDALQSLKVEEGKKAEPPHTTVNFRRCWTIDYIWYSKSNLVPSRVLEIPPESVLRAEDGPGNWFNRLAMSDSLNRSGRLPSGLHGNYNGIPNSVFGSDHVPIMAEFEFLCASEDRSASTWALAADGLQQKWKGLKQRTAWRYKTLKDKDTAIVSSDEKQKEVHLKPRNRRLDDPLACHNVLAAASTASLNGILGATSPENSSQFCRTMVGFMLHSCTPSERAKVLDVLTKQRLEEITIANRALVIRAIQHCLSSPLIRDKAVLHSAAKSVVCGTYGLELSILKEQIHSDEEAFIDTAGHIQFEDGVAPGKISFRQSAHAQEEPPHSGDLIQLIYGNKNITEVVTMMQHIAVESLKVKEQQPDLIKVVSDIDDTLFPGWIDKRYPLHIPYPGVSDLYARLSRGLSQDANGDSVRPSITFLTARPRGWLSVGRYLTLQHLKSLGVPNVTVLNGSVKGLVSNEKIANLKLDNFSRFAALFPEFKFVFFGDSGQGDAILASRLLKTCPEQVLATFIHNVNPIFARTGDGAALAAHKKGLISAEDVLAVADASEKELEDILFIGPEAATMKNERRHELQQDIDLIDACLQAKEA</sequence>
<evidence type="ECO:0000259" key="1">
    <source>
        <dbReference type="Pfam" id="PF03372"/>
    </source>
</evidence>
<dbReference type="Proteomes" id="UP001165083">
    <property type="component" value="Unassembled WGS sequence"/>
</dbReference>
<name>A0A9W6TYL2_9STRA</name>
<dbReference type="PANTHER" id="PTHR40861:SF1">
    <property type="entry name" value="PHOSPHATIDATE PHOSPHATASE APP1 CATALYTIC DOMAIN-CONTAINING PROTEIN"/>
    <property type="match status" value="1"/>
</dbReference>
<dbReference type="OrthoDB" id="2117591at2759"/>
<gene>
    <name evidence="3" type="ORF">Plil01_000898800</name>
</gene>
<dbReference type="SUPFAM" id="SSF56219">
    <property type="entry name" value="DNase I-like"/>
    <property type="match status" value="1"/>
</dbReference>
<feature type="domain" description="Endonuclease/exonuclease/phosphatase" evidence="1">
    <location>
        <begin position="112"/>
        <end position="284"/>
    </location>
</feature>
<dbReference type="PANTHER" id="PTHR40861">
    <property type="entry name" value="DUF2183 DOMAIN-CONTAINING PROTEIN"/>
    <property type="match status" value="1"/>
</dbReference>
<accession>A0A9W6TYL2</accession>
<comment type="caution">
    <text evidence="3">The sequence shown here is derived from an EMBL/GenBank/DDBJ whole genome shotgun (WGS) entry which is preliminary data.</text>
</comment>
<reference evidence="3" key="1">
    <citation type="submission" date="2023-04" db="EMBL/GenBank/DDBJ databases">
        <title>Phytophthora lilii NBRC 32176.</title>
        <authorList>
            <person name="Ichikawa N."/>
            <person name="Sato H."/>
            <person name="Tonouchi N."/>
        </authorList>
    </citation>
    <scope>NUCLEOTIDE SEQUENCE</scope>
    <source>
        <strain evidence="3">NBRC 32176</strain>
    </source>
</reference>
<dbReference type="Pfam" id="PF09949">
    <property type="entry name" value="APP1_cat"/>
    <property type="match status" value="1"/>
</dbReference>
<evidence type="ECO:0000259" key="2">
    <source>
        <dbReference type="Pfam" id="PF09949"/>
    </source>
</evidence>
<dbReference type="InterPro" id="IPR036691">
    <property type="entry name" value="Endo/exonu/phosph_ase_sf"/>
</dbReference>
<dbReference type="GO" id="GO:0008195">
    <property type="term" value="F:phosphatidate phosphatase activity"/>
    <property type="evidence" value="ECO:0007669"/>
    <property type="project" value="InterPro"/>
</dbReference>
<proteinExistence type="predicted"/>
<dbReference type="InterPro" id="IPR005135">
    <property type="entry name" value="Endo/exonuclease/phosphatase"/>
</dbReference>
<dbReference type="EMBL" id="BSXW01000443">
    <property type="protein sequence ID" value="GMF22516.1"/>
    <property type="molecule type" value="Genomic_DNA"/>
</dbReference>
<feature type="domain" description="Phosphatidate phosphatase APP1 catalytic" evidence="2">
    <location>
        <begin position="549"/>
        <end position="698"/>
    </location>
</feature>
<evidence type="ECO:0000313" key="3">
    <source>
        <dbReference type="EMBL" id="GMF22516.1"/>
    </source>
</evidence>